<organism evidence="2">
    <name type="scientific">Enterocloster bolteae</name>
    <dbReference type="NCBI Taxonomy" id="208479"/>
    <lineage>
        <taxon>Bacteria</taxon>
        <taxon>Bacillati</taxon>
        <taxon>Bacillota</taxon>
        <taxon>Clostridia</taxon>
        <taxon>Lachnospirales</taxon>
        <taxon>Lachnospiraceae</taxon>
        <taxon>Enterocloster</taxon>
    </lineage>
</organism>
<keyword evidence="1" id="KW-0732">Signal</keyword>
<proteinExistence type="predicted"/>
<dbReference type="GeneID" id="23112573"/>
<feature type="chain" id="PRO_5026785785" evidence="1">
    <location>
        <begin position="23"/>
        <end position="821"/>
    </location>
</feature>
<sequence length="821" mass="94275">MGYRLIISVSIISLLLTACFGAADGPNETAAGPDAAAGQPVKEQPELSVLPLTDSGLSMLVEDNTCFPGLPGDLEPADDCYGFPVELVSDLKYRMNQEDADACIEYLDGMNQQDFRIANHEFLSLLDMTDEMTNKMAITDFNENEAEYSCYRCDTDGDGTDELIAFEKDGRGTISYVHMMVEGENGYVFFNSQYMDDVRFFTLFQYESAFYYGASCFDDSTGTVNLQIYMLDRTIFHLANITDSICFNRTFRISEPHLLYRNEQHPDIHIVQDYLDDVIYDVIYANRAKNTFYGDEWEYRNEERPFLYDDTAYREDAEDADAINWSHMYIMDINNDGKDEIFTKTPPGYRQPFEHSIKWYHKDFKQCPAAVEAWKDNHYRLVDMWFKHFNGKAAAFTLYQEIQSGQRYLVDARIQEDGQTTILMDYMAVLEPDDIRVTEFGVGTDVSIYKPLTYQDPSRDSAFPYNLPDVAEVFLLKVQGSSAAIENNCADIPDDFTEILAGLLADKALDRLERGLGMEMYQTDQGDFERKYGTYLSQARRTLNGGTQYVCRISLGPTDYFLLLQYSVTGKIGDLHIYRETAGGLAYVSTYQPEYLGGKIICHSGGLYIVERPFPGGERPRYLDNIMIHRLIPEGGQDAVIEAVPESFMWQKIYDNRAAYVGDVTGYLEEIKTDLADLSYRSNDEDVYTGDEDPEIELNQFLRLGSVVSPYETFYKIDFNNDRKDEYISKEKSYNHIYAGIYQFTGRGIVGLEYDETAEEAWGHPVQIWFKEIQGKVFTFRLFYHEDSYYVLNVSLIEGTRITQVQTHIIVPKVKYIMNEY</sequence>
<feature type="signal peptide" evidence="1">
    <location>
        <begin position="1"/>
        <end position="22"/>
    </location>
</feature>
<protein>
    <submittedName>
        <fullName evidence="2">Uncharacterized protein</fullName>
    </submittedName>
</protein>
<dbReference type="EMBL" id="CACRTF010000026">
    <property type="protein sequence ID" value="VYT57070.1"/>
    <property type="molecule type" value="Genomic_DNA"/>
</dbReference>
<dbReference type="PROSITE" id="PS51257">
    <property type="entry name" value="PROKAR_LIPOPROTEIN"/>
    <property type="match status" value="1"/>
</dbReference>
<reference evidence="2" key="1">
    <citation type="submission" date="2019-11" db="EMBL/GenBank/DDBJ databases">
        <authorList>
            <person name="Feng L."/>
        </authorList>
    </citation>
    <scope>NUCLEOTIDE SEQUENCE</scope>
    <source>
        <strain evidence="2">CbolteaeLFYP116</strain>
    </source>
</reference>
<dbReference type="RefSeq" id="WP_002574871.1">
    <property type="nucleotide sequence ID" value="NZ_BAABZS010000001.1"/>
</dbReference>
<evidence type="ECO:0000256" key="1">
    <source>
        <dbReference type="SAM" id="SignalP"/>
    </source>
</evidence>
<accession>A0A6N2XU29</accession>
<dbReference type="InterPro" id="IPR028994">
    <property type="entry name" value="Integrin_alpha_N"/>
</dbReference>
<name>A0A6N2XU29_9FIRM</name>
<dbReference type="AlphaFoldDB" id="A0A6N2XU29"/>
<gene>
    <name evidence="2" type="ORF">CBLFYP116_05898</name>
</gene>
<dbReference type="SUPFAM" id="SSF69318">
    <property type="entry name" value="Integrin alpha N-terminal domain"/>
    <property type="match status" value="1"/>
</dbReference>
<evidence type="ECO:0000313" key="2">
    <source>
        <dbReference type="EMBL" id="VYT57070.1"/>
    </source>
</evidence>